<dbReference type="EnsemblPlants" id="EMT02039">
    <property type="protein sequence ID" value="EMT02039"/>
    <property type="gene ID" value="F775_08349"/>
</dbReference>
<sequence length="136" mass="14048">MGGRLREEVERTVVLDHALCQVGALRVEADLAVAVVEHEAEHLVSTSAAEAAAAGQGAAGRAVAEVEGAALEERMRERQVLHLEGDAADVKVEVARVAPVPAVVLAVVPAAVALEQGAAGRVQREHVPWVGGVGYP</sequence>
<organism evidence="1">
    <name type="scientific">Aegilops tauschii</name>
    <name type="common">Tausch's goatgrass</name>
    <name type="synonym">Aegilops squarrosa</name>
    <dbReference type="NCBI Taxonomy" id="37682"/>
    <lineage>
        <taxon>Eukaryota</taxon>
        <taxon>Viridiplantae</taxon>
        <taxon>Streptophyta</taxon>
        <taxon>Embryophyta</taxon>
        <taxon>Tracheophyta</taxon>
        <taxon>Spermatophyta</taxon>
        <taxon>Magnoliopsida</taxon>
        <taxon>Liliopsida</taxon>
        <taxon>Poales</taxon>
        <taxon>Poaceae</taxon>
        <taxon>BOP clade</taxon>
        <taxon>Pooideae</taxon>
        <taxon>Triticodae</taxon>
        <taxon>Triticeae</taxon>
        <taxon>Triticinae</taxon>
        <taxon>Aegilops</taxon>
    </lineage>
</organism>
<proteinExistence type="predicted"/>
<protein>
    <submittedName>
        <fullName evidence="1">Uncharacterized protein</fullName>
    </submittedName>
</protein>
<dbReference type="AlphaFoldDB" id="N1QPV3"/>
<reference evidence="1" key="1">
    <citation type="submission" date="2015-06" db="UniProtKB">
        <authorList>
            <consortium name="EnsemblPlants"/>
        </authorList>
    </citation>
    <scope>IDENTIFICATION</scope>
</reference>
<accession>N1QPV3</accession>
<evidence type="ECO:0000313" key="1">
    <source>
        <dbReference type="EnsemblPlants" id="EMT02039"/>
    </source>
</evidence>
<name>N1QPV3_AEGTA</name>